<accession>A0A0M9X675</accession>
<evidence type="ECO:0000313" key="1">
    <source>
        <dbReference type="EMBL" id="KOT31770.1"/>
    </source>
</evidence>
<gene>
    <name evidence="1" type="ORF">ADK41_30700</name>
</gene>
<dbReference type="Proteomes" id="UP000037773">
    <property type="component" value="Unassembled WGS sequence"/>
</dbReference>
<comment type="caution">
    <text evidence="1">The sequence shown here is derived from an EMBL/GenBank/DDBJ whole genome shotgun (WGS) entry which is preliminary data.</text>
</comment>
<organism evidence="1 2">
    <name type="scientific">Streptomyces caelestis</name>
    <dbReference type="NCBI Taxonomy" id="36816"/>
    <lineage>
        <taxon>Bacteria</taxon>
        <taxon>Bacillati</taxon>
        <taxon>Actinomycetota</taxon>
        <taxon>Actinomycetes</taxon>
        <taxon>Kitasatosporales</taxon>
        <taxon>Streptomycetaceae</taxon>
        <taxon>Streptomyces</taxon>
    </lineage>
</organism>
<protein>
    <submittedName>
        <fullName evidence="1">Uncharacterized protein</fullName>
    </submittedName>
</protein>
<evidence type="ECO:0000313" key="2">
    <source>
        <dbReference type="Proteomes" id="UP000037773"/>
    </source>
</evidence>
<dbReference type="PATRIC" id="fig|36816.3.peg.6637"/>
<dbReference type="EMBL" id="LGCN01000233">
    <property type="protein sequence ID" value="KOT31770.1"/>
    <property type="molecule type" value="Genomic_DNA"/>
</dbReference>
<sequence>MGIDLQLHDGRPFWPSRRSKRRATLIRQTHEPGEALAQLIVKLPRNTSGKLWTVDPYNDTIFNEHEAEAALREIPDLLECCTDDSEAEAIRALAAYLEACAATPGSYLAFAGD</sequence>
<name>A0A0M9X675_9ACTN</name>
<dbReference type="RefSeq" id="WP_030835797.1">
    <property type="nucleotide sequence ID" value="NZ_LGCN01000233.1"/>
</dbReference>
<keyword evidence="2" id="KW-1185">Reference proteome</keyword>
<reference evidence="1 2" key="1">
    <citation type="submission" date="2015-07" db="EMBL/GenBank/DDBJ databases">
        <authorList>
            <person name="Noorani M."/>
        </authorList>
    </citation>
    <scope>NUCLEOTIDE SEQUENCE [LARGE SCALE GENOMIC DNA]</scope>
    <source>
        <strain evidence="1 2">NRRL B-24567</strain>
    </source>
</reference>
<proteinExistence type="predicted"/>
<dbReference type="OrthoDB" id="3873104at2"/>
<dbReference type="AlphaFoldDB" id="A0A0M9X675"/>